<dbReference type="SUPFAM" id="SSF54593">
    <property type="entry name" value="Glyoxalase/Bleomycin resistance protein/Dihydroxybiphenyl dioxygenase"/>
    <property type="match status" value="1"/>
</dbReference>
<dbReference type="InterPro" id="IPR004360">
    <property type="entry name" value="Glyas_Fos-R_dOase_dom"/>
</dbReference>
<dbReference type="PANTHER" id="PTHR43048:SF3">
    <property type="entry name" value="METHYLMALONYL-COA EPIMERASE, MITOCHONDRIAL"/>
    <property type="match status" value="1"/>
</dbReference>
<dbReference type="Proteomes" id="UP000484015">
    <property type="component" value="Unassembled WGS sequence"/>
</dbReference>
<dbReference type="EMBL" id="WNLA01000021">
    <property type="protein sequence ID" value="MTW05175.1"/>
    <property type="molecule type" value="Genomic_DNA"/>
</dbReference>
<dbReference type="PROSITE" id="PS51819">
    <property type="entry name" value="VOC"/>
    <property type="match status" value="1"/>
</dbReference>
<evidence type="ECO:0000313" key="3">
    <source>
        <dbReference type="EMBL" id="MTW05175.1"/>
    </source>
</evidence>
<keyword evidence="1" id="KW-0479">Metal-binding</keyword>
<dbReference type="Gene3D" id="3.10.180.10">
    <property type="entry name" value="2,3-Dihydroxybiphenyl 1,2-Dioxygenase, domain 1"/>
    <property type="match status" value="1"/>
</dbReference>
<dbReference type="InterPro" id="IPR029068">
    <property type="entry name" value="Glyas_Bleomycin-R_OHBP_Dase"/>
</dbReference>
<evidence type="ECO:0000313" key="4">
    <source>
        <dbReference type="Proteomes" id="UP000484015"/>
    </source>
</evidence>
<organism evidence="3 4">
    <name type="scientific">Pseudoduganella ginsengisoli</name>
    <dbReference type="NCBI Taxonomy" id="1462440"/>
    <lineage>
        <taxon>Bacteria</taxon>
        <taxon>Pseudomonadati</taxon>
        <taxon>Pseudomonadota</taxon>
        <taxon>Betaproteobacteria</taxon>
        <taxon>Burkholderiales</taxon>
        <taxon>Oxalobacteraceae</taxon>
        <taxon>Telluria group</taxon>
        <taxon>Pseudoduganella</taxon>
    </lineage>
</organism>
<dbReference type="GO" id="GO:0046491">
    <property type="term" value="P:L-methylmalonyl-CoA metabolic process"/>
    <property type="evidence" value="ECO:0007669"/>
    <property type="project" value="TreeGrafter"/>
</dbReference>
<evidence type="ECO:0000259" key="2">
    <source>
        <dbReference type="PROSITE" id="PS51819"/>
    </source>
</evidence>
<evidence type="ECO:0000256" key="1">
    <source>
        <dbReference type="ARBA" id="ARBA00022723"/>
    </source>
</evidence>
<keyword evidence="4" id="KW-1185">Reference proteome</keyword>
<dbReference type="OrthoDB" id="9788468at2"/>
<comment type="caution">
    <text evidence="3">The sequence shown here is derived from an EMBL/GenBank/DDBJ whole genome shotgun (WGS) entry which is preliminary data.</text>
</comment>
<dbReference type="PANTHER" id="PTHR43048">
    <property type="entry name" value="METHYLMALONYL-COA EPIMERASE"/>
    <property type="match status" value="1"/>
</dbReference>
<reference evidence="3 4" key="1">
    <citation type="submission" date="2019-11" db="EMBL/GenBank/DDBJ databases">
        <title>Type strains purchased from KCTC, JCM and DSMZ.</title>
        <authorList>
            <person name="Lu H."/>
        </authorList>
    </citation>
    <scope>NUCLEOTIDE SEQUENCE [LARGE SCALE GENOMIC DNA]</scope>
    <source>
        <strain evidence="3 4">KCTC 42409</strain>
    </source>
</reference>
<dbReference type="InterPro" id="IPR051785">
    <property type="entry name" value="MMCE/EMCE_epimerase"/>
</dbReference>
<dbReference type="InterPro" id="IPR037523">
    <property type="entry name" value="VOC_core"/>
</dbReference>
<accession>A0A6L6Q6E9</accession>
<protein>
    <submittedName>
        <fullName evidence="3">Glyoxalase</fullName>
    </submittedName>
</protein>
<gene>
    <name evidence="3" type="ORF">GM668_24160</name>
</gene>
<sequence length="168" mass="18515">MRMECVLPEMTANFKCIDHIALAVRDLEEGIAFYCNILGFELLQRRVIRGARTGMISAELKKGDIKFVLCQGTEPESQVSRLVTEYGPGVAHIAFGVDDVEAVGAALAKQGMQFDTDIIRGAGLRQLFSKRDPNSGMSFEFIERSGEAGFLEENVNELFAQLEQSGGY</sequence>
<dbReference type="AlphaFoldDB" id="A0A6L6Q6E9"/>
<name>A0A6L6Q6E9_9BURK</name>
<feature type="domain" description="VOC" evidence="2">
    <location>
        <begin position="16"/>
        <end position="144"/>
    </location>
</feature>
<dbReference type="GO" id="GO:0046872">
    <property type="term" value="F:metal ion binding"/>
    <property type="evidence" value="ECO:0007669"/>
    <property type="project" value="UniProtKB-KW"/>
</dbReference>
<dbReference type="Pfam" id="PF00903">
    <property type="entry name" value="Glyoxalase"/>
    <property type="match status" value="1"/>
</dbReference>
<dbReference type="GO" id="GO:0004493">
    <property type="term" value="F:methylmalonyl-CoA epimerase activity"/>
    <property type="evidence" value="ECO:0007669"/>
    <property type="project" value="TreeGrafter"/>
</dbReference>
<proteinExistence type="predicted"/>